<dbReference type="PROSITE" id="PS01124">
    <property type="entry name" value="HTH_ARAC_FAMILY_2"/>
    <property type="match status" value="1"/>
</dbReference>
<dbReference type="Pfam" id="PF00072">
    <property type="entry name" value="Response_reg"/>
    <property type="match status" value="1"/>
</dbReference>
<dbReference type="SMART" id="SM00448">
    <property type="entry name" value="REC"/>
    <property type="match status" value="1"/>
</dbReference>
<dbReference type="AlphaFoldDB" id="A0A498R3H6"/>
<evidence type="ECO:0000256" key="4">
    <source>
        <dbReference type="PROSITE-ProRule" id="PRU00169"/>
    </source>
</evidence>
<evidence type="ECO:0000313" key="8">
    <source>
        <dbReference type="Proteomes" id="UP000277811"/>
    </source>
</evidence>
<dbReference type="PROSITE" id="PS00041">
    <property type="entry name" value="HTH_ARAC_FAMILY_1"/>
    <property type="match status" value="1"/>
</dbReference>
<evidence type="ECO:0000259" key="5">
    <source>
        <dbReference type="PROSITE" id="PS01124"/>
    </source>
</evidence>
<accession>A0A498R3H6</accession>
<evidence type="ECO:0000259" key="6">
    <source>
        <dbReference type="PROSITE" id="PS50110"/>
    </source>
</evidence>
<dbReference type="GO" id="GO:0043565">
    <property type="term" value="F:sequence-specific DNA binding"/>
    <property type="evidence" value="ECO:0007669"/>
    <property type="project" value="InterPro"/>
</dbReference>
<dbReference type="Proteomes" id="UP000277811">
    <property type="component" value="Unassembled WGS sequence"/>
</dbReference>
<dbReference type="InterPro" id="IPR009057">
    <property type="entry name" value="Homeodomain-like_sf"/>
</dbReference>
<evidence type="ECO:0000256" key="2">
    <source>
        <dbReference type="ARBA" id="ARBA00023125"/>
    </source>
</evidence>
<dbReference type="Gene3D" id="3.40.50.2300">
    <property type="match status" value="1"/>
</dbReference>
<dbReference type="PANTHER" id="PTHR43280">
    <property type="entry name" value="ARAC-FAMILY TRANSCRIPTIONAL REGULATOR"/>
    <property type="match status" value="1"/>
</dbReference>
<evidence type="ECO:0000256" key="3">
    <source>
        <dbReference type="ARBA" id="ARBA00023163"/>
    </source>
</evidence>
<dbReference type="RefSeq" id="WP_122626691.1">
    <property type="nucleotide sequence ID" value="NZ_UPPP01000058.1"/>
</dbReference>
<dbReference type="PANTHER" id="PTHR43280:SF28">
    <property type="entry name" value="HTH-TYPE TRANSCRIPTIONAL ACTIVATOR RHAS"/>
    <property type="match status" value="1"/>
</dbReference>
<keyword evidence="1" id="KW-0805">Transcription regulation</keyword>
<dbReference type="InterPro" id="IPR018062">
    <property type="entry name" value="HTH_AraC-typ_CS"/>
</dbReference>
<keyword evidence="3" id="KW-0804">Transcription</keyword>
<keyword evidence="2" id="KW-0238">DNA-binding</keyword>
<dbReference type="InterPro" id="IPR011006">
    <property type="entry name" value="CheY-like_superfamily"/>
</dbReference>
<dbReference type="GO" id="GO:0000160">
    <property type="term" value="P:phosphorelay signal transduction system"/>
    <property type="evidence" value="ECO:0007669"/>
    <property type="project" value="InterPro"/>
</dbReference>
<dbReference type="PRINTS" id="PR00032">
    <property type="entry name" value="HTHARAC"/>
</dbReference>
<feature type="domain" description="HTH araC/xylS-type" evidence="5">
    <location>
        <begin position="163"/>
        <end position="261"/>
    </location>
</feature>
<protein>
    <submittedName>
        <fullName evidence="7">Transcription regulator hth arac- type</fullName>
    </submittedName>
</protein>
<keyword evidence="8" id="KW-1185">Reference proteome</keyword>
<dbReference type="EMBL" id="UPPP01000058">
    <property type="protein sequence ID" value="VBB05715.1"/>
    <property type="molecule type" value="Genomic_DNA"/>
</dbReference>
<keyword evidence="4" id="KW-0597">Phosphoprotein</keyword>
<dbReference type="SUPFAM" id="SSF52172">
    <property type="entry name" value="CheY-like"/>
    <property type="match status" value="1"/>
</dbReference>
<dbReference type="GO" id="GO:0003700">
    <property type="term" value="F:DNA-binding transcription factor activity"/>
    <property type="evidence" value="ECO:0007669"/>
    <property type="project" value="InterPro"/>
</dbReference>
<reference evidence="7 8" key="1">
    <citation type="submission" date="2018-06" db="EMBL/GenBank/DDBJ databases">
        <authorList>
            <person name="Strepis N."/>
        </authorList>
    </citation>
    <scope>NUCLEOTIDE SEQUENCE [LARGE SCALE GENOMIC DNA]</scope>
    <source>
        <strain evidence="7">LUCI</strain>
    </source>
</reference>
<proteinExistence type="predicted"/>
<organism evidence="7 8">
    <name type="scientific">Lucifera butyrica</name>
    <dbReference type="NCBI Taxonomy" id="1351585"/>
    <lineage>
        <taxon>Bacteria</taxon>
        <taxon>Bacillati</taxon>
        <taxon>Bacillota</taxon>
        <taxon>Negativicutes</taxon>
        <taxon>Veillonellales</taxon>
        <taxon>Veillonellaceae</taxon>
        <taxon>Lucifera</taxon>
    </lineage>
</organism>
<dbReference type="PROSITE" id="PS50110">
    <property type="entry name" value="RESPONSE_REGULATORY"/>
    <property type="match status" value="1"/>
</dbReference>
<dbReference type="InterPro" id="IPR018060">
    <property type="entry name" value="HTH_AraC"/>
</dbReference>
<dbReference type="SUPFAM" id="SSF46689">
    <property type="entry name" value="Homeodomain-like"/>
    <property type="match status" value="2"/>
</dbReference>
<feature type="modified residue" description="4-aspartylphosphate" evidence="4">
    <location>
        <position position="54"/>
    </location>
</feature>
<dbReference type="Gene3D" id="1.10.10.60">
    <property type="entry name" value="Homeodomain-like"/>
    <property type="match status" value="2"/>
</dbReference>
<sequence length="285" mass="32416">MTKLLVADDEFFIRQGIISLDWNRIGVQVIGAVDNGIKAREIIQNESVDVVLADIRMPGMDGIELARFVKNLDGYTSVILLTGYNEFQYAKAAISNGVFEYLLKPTNPDEIMDSVKRAALAVGERRQRDRRLQLLEQELNAGRLLKQADPFTMDEQMTLTNMQRIWKYIKENYSQHISLSTLAESMHFSPVYLSRLIKKETNHTFLEILTAVRLKDAARKLRTTQMRIFEISESVGIDDQRYFSQVFKKMYGVTPLEYKKALGSGMNGELTCLIAGMDDAGSGKR</sequence>
<dbReference type="InterPro" id="IPR020449">
    <property type="entry name" value="Tscrpt_reg_AraC-type_HTH"/>
</dbReference>
<evidence type="ECO:0000256" key="1">
    <source>
        <dbReference type="ARBA" id="ARBA00023015"/>
    </source>
</evidence>
<dbReference type="OrthoDB" id="3190595at2"/>
<gene>
    <name evidence="7" type="ORF">LUCI_0926</name>
</gene>
<feature type="domain" description="Response regulatory" evidence="6">
    <location>
        <begin position="3"/>
        <end position="119"/>
    </location>
</feature>
<dbReference type="Pfam" id="PF12833">
    <property type="entry name" value="HTH_18"/>
    <property type="match status" value="1"/>
</dbReference>
<name>A0A498R3H6_9FIRM</name>
<evidence type="ECO:0000313" key="7">
    <source>
        <dbReference type="EMBL" id="VBB05715.1"/>
    </source>
</evidence>
<dbReference type="InterPro" id="IPR001789">
    <property type="entry name" value="Sig_transdc_resp-reg_receiver"/>
</dbReference>
<dbReference type="SMART" id="SM00342">
    <property type="entry name" value="HTH_ARAC"/>
    <property type="match status" value="1"/>
</dbReference>
<dbReference type="CDD" id="cd17536">
    <property type="entry name" value="REC_YesN-like"/>
    <property type="match status" value="1"/>
</dbReference>